<evidence type="ECO:0000313" key="4">
    <source>
        <dbReference type="Proteomes" id="UP000001520"/>
    </source>
</evidence>
<dbReference type="InterPro" id="IPR002767">
    <property type="entry name" value="Thiamine_BP"/>
</dbReference>
<dbReference type="STRING" id="639282.DEFDS_1883"/>
<dbReference type="NCBIfam" id="TIGR00106">
    <property type="entry name" value="MTH1187 family thiamine-binding protein"/>
    <property type="match status" value="1"/>
</dbReference>
<evidence type="ECO:0000259" key="2">
    <source>
        <dbReference type="Pfam" id="PF01910"/>
    </source>
</evidence>
<dbReference type="InterPro" id="IPR029756">
    <property type="entry name" value="MTH1187/YkoF-like"/>
</dbReference>
<evidence type="ECO:0000256" key="1">
    <source>
        <dbReference type="ARBA" id="ARBA00010272"/>
    </source>
</evidence>
<comment type="similarity">
    <text evidence="1">Belongs to the UPF0045 family.</text>
</comment>
<protein>
    <recommendedName>
        <fullName evidence="2">Thiamine-binding protein domain-containing protein</fullName>
    </recommendedName>
</protein>
<dbReference type="OrthoDB" id="5886358at2"/>
<dbReference type="GO" id="GO:0005829">
    <property type="term" value="C:cytosol"/>
    <property type="evidence" value="ECO:0007669"/>
    <property type="project" value="TreeGrafter"/>
</dbReference>
<accession>D3P9E5</accession>
<proteinExistence type="inferred from homology"/>
<dbReference type="Proteomes" id="UP000001520">
    <property type="component" value="Chromosome"/>
</dbReference>
<dbReference type="HOGENOM" id="CLU_137479_3_1_0"/>
<dbReference type="KEGG" id="ddf:DEFDS_1883"/>
<dbReference type="PANTHER" id="PTHR33777">
    <property type="entry name" value="UPF0045 PROTEIN ECM15"/>
    <property type="match status" value="1"/>
</dbReference>
<sequence length="99" mass="11168">MSAMVFFSATPIGKEESVSKYVARVVKKIKESGFNWQLTPMGTIVEGENLKEVLNVVADAVEELKDCNRISISIKIDYRRDRKSGLDKKVESVMSKIEK</sequence>
<dbReference type="SUPFAM" id="SSF89957">
    <property type="entry name" value="MTH1187/YkoF-like"/>
    <property type="match status" value="1"/>
</dbReference>
<organism evidence="3 4">
    <name type="scientific">Deferribacter desulfuricans (strain DSM 14783 / JCM 11476 / NBRC 101012 / SSM1)</name>
    <dbReference type="NCBI Taxonomy" id="639282"/>
    <lineage>
        <taxon>Bacteria</taxon>
        <taxon>Pseudomonadati</taxon>
        <taxon>Deferribacterota</taxon>
        <taxon>Deferribacteres</taxon>
        <taxon>Deferribacterales</taxon>
        <taxon>Deferribacteraceae</taxon>
        <taxon>Deferribacter</taxon>
    </lineage>
</organism>
<dbReference type="EMBL" id="AP011529">
    <property type="protein sequence ID" value="BAI81335.1"/>
    <property type="molecule type" value="Genomic_DNA"/>
</dbReference>
<evidence type="ECO:0000313" key="3">
    <source>
        <dbReference type="EMBL" id="BAI81335.1"/>
    </source>
</evidence>
<name>D3P9E5_DEFDS</name>
<dbReference type="PANTHER" id="PTHR33777:SF1">
    <property type="entry name" value="UPF0045 PROTEIN ECM15"/>
    <property type="match status" value="1"/>
</dbReference>
<reference evidence="3 4" key="1">
    <citation type="journal article" date="2010" name="DNA Res.">
        <title>Bacterial lifestyle in a deep-sea hydrothermal vent chimney revealed by the genome sequence of the thermophilic bacterium Deferribacter desulfuricans SSM1.</title>
        <authorList>
            <person name="Takaki Y."/>
            <person name="Shimamura S."/>
            <person name="Nakagawa S."/>
            <person name="Fukuhara Y."/>
            <person name="Horikawa H."/>
            <person name="Ankai A."/>
            <person name="Harada T."/>
            <person name="Hosoyama A."/>
            <person name="Oguchi A."/>
            <person name="Fukui S."/>
            <person name="Fujita N."/>
            <person name="Takami H."/>
            <person name="Takai K."/>
        </authorList>
    </citation>
    <scope>NUCLEOTIDE SEQUENCE [LARGE SCALE GENOMIC DNA]</scope>
    <source>
        <strain evidence="4">DSM 14783 / JCM 11476 / NBRC 101012 / SSM1</strain>
    </source>
</reference>
<dbReference type="InterPro" id="IPR051614">
    <property type="entry name" value="UPF0045_domain"/>
</dbReference>
<dbReference type="Gene3D" id="3.30.70.930">
    <property type="match status" value="1"/>
</dbReference>
<dbReference type="AlphaFoldDB" id="D3P9E5"/>
<dbReference type="eggNOG" id="COG0011">
    <property type="taxonomic scope" value="Bacteria"/>
</dbReference>
<dbReference type="RefSeq" id="WP_013008580.1">
    <property type="nucleotide sequence ID" value="NC_013939.1"/>
</dbReference>
<keyword evidence="4" id="KW-1185">Reference proteome</keyword>
<gene>
    <name evidence="3" type="ordered locus">DEFDS_1883</name>
</gene>
<feature type="domain" description="Thiamine-binding protein" evidence="2">
    <location>
        <begin position="5"/>
        <end position="93"/>
    </location>
</feature>
<dbReference type="Pfam" id="PF01910">
    <property type="entry name" value="Thiamine_BP"/>
    <property type="match status" value="1"/>
</dbReference>